<comment type="caution">
    <text evidence="4">The sequence shown here is derived from an EMBL/GenBank/DDBJ whole genome shotgun (WGS) entry which is preliminary data.</text>
</comment>
<sequence>MVGRMSMHPLLSALRSERPALHWAGCWYDYAELAERALRCAAGLQDRGVQPGDAVAVLAPNHIIHVDLMLACMQTGVVYAPLNTRLAAPEQHRLIQRIRPAQVFCAPDWEDRIGQPTCPIESVDPSEAWLGASPLLDLPPADRTATAMLLQTGGSTGLPKAACIPLRQILANARNTVLAWGLSRDDCVLQATPAFHAAVNVLSTPIWSTGGRVVWLPQFDPGAYLADVQQHQATVLFLVPTMYQMLAEHPAFETADLSSVRFAISGGAPCPAPIRARFAAKGVPFRQGYGLTEAGVNCFTIDQAAADRAPDAVGCPMPDTQAVLRDPDGRPVEPGAVGELTLAGEHVFDGYLGQPDETEAALRNGWLWTGDLARVGEDGLWRIVGRRKELFISGGENVYPAEVEQAVVTHTPATQCAVLPVPDARWGEAGVAAVAGCDWPIEQLREALKPHLAGYKIPRHVLHLTELPTTGAGKIDKPALRRRAMTVLNLEETHEPAASG</sequence>
<evidence type="ECO:0000256" key="1">
    <source>
        <dbReference type="ARBA" id="ARBA00006432"/>
    </source>
</evidence>
<gene>
    <name evidence="4" type="ORF">DEH80_12220</name>
</gene>
<dbReference type="Gene3D" id="3.30.300.30">
    <property type="match status" value="1"/>
</dbReference>
<dbReference type="GO" id="GO:0031956">
    <property type="term" value="F:medium-chain fatty acid-CoA ligase activity"/>
    <property type="evidence" value="ECO:0007669"/>
    <property type="project" value="TreeGrafter"/>
</dbReference>
<dbReference type="SUPFAM" id="SSF56801">
    <property type="entry name" value="Acetyl-CoA synthetase-like"/>
    <property type="match status" value="1"/>
</dbReference>
<evidence type="ECO:0000259" key="2">
    <source>
        <dbReference type="Pfam" id="PF00501"/>
    </source>
</evidence>
<dbReference type="InterPro" id="IPR025110">
    <property type="entry name" value="AMP-bd_C"/>
</dbReference>
<evidence type="ECO:0000259" key="3">
    <source>
        <dbReference type="Pfam" id="PF13193"/>
    </source>
</evidence>
<dbReference type="AlphaFoldDB" id="A0A363UJE4"/>
<dbReference type="Pfam" id="PF13193">
    <property type="entry name" value="AMP-binding_C"/>
    <property type="match status" value="1"/>
</dbReference>
<evidence type="ECO:0000313" key="5">
    <source>
        <dbReference type="Proteomes" id="UP000251800"/>
    </source>
</evidence>
<dbReference type="InterPro" id="IPR042099">
    <property type="entry name" value="ANL_N_sf"/>
</dbReference>
<dbReference type="InterPro" id="IPR045851">
    <property type="entry name" value="AMP-bd_C_sf"/>
</dbReference>
<feature type="domain" description="AMP-binding enzyme C-terminal" evidence="3">
    <location>
        <begin position="402"/>
        <end position="474"/>
    </location>
</feature>
<organism evidence="4 5">
    <name type="scientific">Abyssibacter profundi</name>
    <dbReference type="NCBI Taxonomy" id="2182787"/>
    <lineage>
        <taxon>Bacteria</taxon>
        <taxon>Pseudomonadati</taxon>
        <taxon>Pseudomonadota</taxon>
        <taxon>Gammaproteobacteria</taxon>
        <taxon>Chromatiales</taxon>
        <taxon>Oceanococcaceae</taxon>
        <taxon>Abyssibacter</taxon>
    </lineage>
</organism>
<accession>A0A363UJE4</accession>
<dbReference type="Gene3D" id="3.40.50.12780">
    <property type="entry name" value="N-terminal domain of ligase-like"/>
    <property type="match status" value="1"/>
</dbReference>
<keyword evidence="4" id="KW-0436">Ligase</keyword>
<dbReference type="PANTHER" id="PTHR43201:SF8">
    <property type="entry name" value="ACYL-COA SYNTHETASE FAMILY MEMBER 3"/>
    <property type="match status" value="1"/>
</dbReference>
<dbReference type="InterPro" id="IPR020845">
    <property type="entry name" value="AMP-binding_CS"/>
</dbReference>
<dbReference type="GO" id="GO:0006631">
    <property type="term" value="P:fatty acid metabolic process"/>
    <property type="evidence" value="ECO:0007669"/>
    <property type="project" value="TreeGrafter"/>
</dbReference>
<comment type="similarity">
    <text evidence="1">Belongs to the ATP-dependent AMP-binding enzyme family.</text>
</comment>
<keyword evidence="5" id="KW-1185">Reference proteome</keyword>
<proteinExistence type="inferred from homology"/>
<evidence type="ECO:0000313" key="4">
    <source>
        <dbReference type="EMBL" id="PWN55549.1"/>
    </source>
</evidence>
<dbReference type="OrthoDB" id="9803968at2"/>
<name>A0A363UJE4_9GAMM</name>
<dbReference type="InterPro" id="IPR000873">
    <property type="entry name" value="AMP-dep_synth/lig_dom"/>
</dbReference>
<dbReference type="PROSITE" id="PS00455">
    <property type="entry name" value="AMP_BINDING"/>
    <property type="match status" value="1"/>
</dbReference>
<reference evidence="4 5" key="1">
    <citation type="submission" date="2018-05" db="EMBL/GenBank/DDBJ databases">
        <title>Abyssibacter profundi OUC007T gen. nov., sp. nov, a marine bacterium isolated from seawater of the Mariana Trench.</title>
        <authorList>
            <person name="Zhou S."/>
        </authorList>
    </citation>
    <scope>NUCLEOTIDE SEQUENCE [LARGE SCALE GENOMIC DNA]</scope>
    <source>
        <strain evidence="4 5">OUC007</strain>
    </source>
</reference>
<dbReference type="Pfam" id="PF00501">
    <property type="entry name" value="AMP-binding"/>
    <property type="match status" value="1"/>
</dbReference>
<dbReference type="Proteomes" id="UP000251800">
    <property type="component" value="Unassembled WGS sequence"/>
</dbReference>
<dbReference type="EMBL" id="QEQK01000010">
    <property type="protein sequence ID" value="PWN55549.1"/>
    <property type="molecule type" value="Genomic_DNA"/>
</dbReference>
<feature type="domain" description="AMP-dependent synthetase/ligase" evidence="2">
    <location>
        <begin position="16"/>
        <end position="352"/>
    </location>
</feature>
<protein>
    <submittedName>
        <fullName evidence="4">Acyl--CoA ligase</fullName>
    </submittedName>
</protein>
<dbReference type="PANTHER" id="PTHR43201">
    <property type="entry name" value="ACYL-COA SYNTHETASE"/>
    <property type="match status" value="1"/>
</dbReference>